<evidence type="ECO:0000313" key="7">
    <source>
        <dbReference type="EMBL" id="CAI9086975.1"/>
    </source>
</evidence>
<comment type="caution">
    <text evidence="7">The sequence shown here is derived from an EMBL/GenBank/DDBJ whole genome shotgun (WGS) entry which is preliminary data.</text>
</comment>
<dbReference type="GO" id="GO:0009408">
    <property type="term" value="P:response to heat"/>
    <property type="evidence" value="ECO:0007669"/>
    <property type="project" value="InterPro"/>
</dbReference>
<keyword evidence="8" id="KW-1185">Reference proteome</keyword>
<evidence type="ECO:0000256" key="2">
    <source>
        <dbReference type="ARBA" id="ARBA00067408"/>
    </source>
</evidence>
<evidence type="ECO:0000256" key="1">
    <source>
        <dbReference type="ARBA" id="ARBA00023016"/>
    </source>
</evidence>
<dbReference type="InterPro" id="IPR002068">
    <property type="entry name" value="A-crystallin/Hsp20_dom"/>
</dbReference>
<feature type="domain" description="SHSP" evidence="6">
    <location>
        <begin position="145"/>
        <end position="257"/>
    </location>
</feature>
<dbReference type="Gene3D" id="2.60.40.790">
    <property type="match status" value="1"/>
</dbReference>
<comment type="similarity">
    <text evidence="3 4">Belongs to the small heat shock protein (HSP20) family.</text>
</comment>
<dbReference type="PANTHER" id="PTHR46733">
    <property type="entry name" value="26.5 KDA HEAT SHOCK PROTEIN, MITOCHONDRIAL"/>
    <property type="match status" value="1"/>
</dbReference>
<proteinExistence type="inferred from homology"/>
<dbReference type="InterPro" id="IPR008978">
    <property type="entry name" value="HSP20-like_chaperone"/>
</dbReference>
<gene>
    <name evidence="7" type="ORF">OLC1_LOCUS24929</name>
</gene>
<evidence type="ECO:0000313" key="8">
    <source>
        <dbReference type="Proteomes" id="UP001161247"/>
    </source>
</evidence>
<dbReference type="PANTHER" id="PTHR46733:SF4">
    <property type="entry name" value="HEAT SHOCK PROTEIN 21, CHLOROPLASTIC"/>
    <property type="match status" value="1"/>
</dbReference>
<protein>
    <recommendedName>
        <fullName evidence="2">Small heat shock protein, chloroplastic</fullName>
    </recommendedName>
</protein>
<evidence type="ECO:0000256" key="4">
    <source>
        <dbReference type="RuleBase" id="RU003616"/>
    </source>
</evidence>
<name>A0AAV1BUU7_OLDCO</name>
<feature type="region of interest" description="Disordered" evidence="5">
    <location>
        <begin position="192"/>
        <end position="212"/>
    </location>
</feature>
<dbReference type="PROSITE" id="PS01031">
    <property type="entry name" value="SHSP"/>
    <property type="match status" value="1"/>
</dbReference>
<dbReference type="CDD" id="cd06464">
    <property type="entry name" value="ACD_sHsps-like"/>
    <property type="match status" value="1"/>
</dbReference>
<evidence type="ECO:0000256" key="5">
    <source>
        <dbReference type="SAM" id="MobiDB-lite"/>
    </source>
</evidence>
<dbReference type="EMBL" id="CATKSE010000001">
    <property type="protein sequence ID" value="CAI9086975.1"/>
    <property type="molecule type" value="Genomic_DNA"/>
</dbReference>
<accession>A0AAV1BUU7</accession>
<dbReference type="Proteomes" id="UP001161247">
    <property type="component" value="Unassembled WGS sequence"/>
</dbReference>
<feature type="region of interest" description="Disordered" evidence="5">
    <location>
        <begin position="49"/>
        <end position="108"/>
    </location>
</feature>
<dbReference type="Pfam" id="PF00011">
    <property type="entry name" value="HSP20"/>
    <property type="match status" value="1"/>
</dbReference>
<feature type="region of interest" description="Disordered" evidence="5">
    <location>
        <begin position="1"/>
        <end position="34"/>
    </location>
</feature>
<sequence length="257" mass="29023">MATKFLACSPASPFTSTPTKSPEKAKHRSPSSCSLFFPRKVSTKLTPLRAQAADHQQHHKDSSIDVQHVSSTTPQQSNLQPNDNNIKQGGSSGTAVERSRPHRLTPVDISPFGLLDPLSPMRTMRQMMDAMDRFFEDTWPATYQNSGVEVRSPWDMHEDEREIKMRFDMPGLSKEDVKVSVEDDVLVIKGQKKKNDDAENKEDGGWSSRSYSSYDTRLQLPENCETDKITAELRDGVLYISVPKKQVERKVVDVEIK</sequence>
<evidence type="ECO:0000259" key="6">
    <source>
        <dbReference type="PROSITE" id="PS01031"/>
    </source>
</evidence>
<feature type="compositionally biased region" description="Polar residues" evidence="5">
    <location>
        <begin position="64"/>
        <end position="89"/>
    </location>
</feature>
<evidence type="ECO:0000256" key="3">
    <source>
        <dbReference type="PROSITE-ProRule" id="PRU00285"/>
    </source>
</evidence>
<keyword evidence="1" id="KW-0346">Stress response</keyword>
<organism evidence="7 8">
    <name type="scientific">Oldenlandia corymbosa var. corymbosa</name>
    <dbReference type="NCBI Taxonomy" id="529605"/>
    <lineage>
        <taxon>Eukaryota</taxon>
        <taxon>Viridiplantae</taxon>
        <taxon>Streptophyta</taxon>
        <taxon>Embryophyta</taxon>
        <taxon>Tracheophyta</taxon>
        <taxon>Spermatophyta</taxon>
        <taxon>Magnoliopsida</taxon>
        <taxon>eudicotyledons</taxon>
        <taxon>Gunneridae</taxon>
        <taxon>Pentapetalae</taxon>
        <taxon>asterids</taxon>
        <taxon>lamiids</taxon>
        <taxon>Gentianales</taxon>
        <taxon>Rubiaceae</taxon>
        <taxon>Rubioideae</taxon>
        <taxon>Spermacoceae</taxon>
        <taxon>Hedyotis-Oldenlandia complex</taxon>
        <taxon>Oldenlandia</taxon>
    </lineage>
</organism>
<dbReference type="AlphaFoldDB" id="A0AAV1BUU7"/>
<dbReference type="InterPro" id="IPR044587">
    <property type="entry name" value="HSP21-like"/>
</dbReference>
<dbReference type="SUPFAM" id="SSF49764">
    <property type="entry name" value="HSP20-like chaperones"/>
    <property type="match status" value="1"/>
</dbReference>
<feature type="compositionally biased region" description="Basic and acidic residues" evidence="5">
    <location>
        <begin position="193"/>
        <end position="204"/>
    </location>
</feature>
<dbReference type="FunFam" id="2.60.40.790:FF:000059">
    <property type="entry name" value="26.5 kDa heat shock protein, mitochondrial"/>
    <property type="match status" value="1"/>
</dbReference>
<reference evidence="7" key="1">
    <citation type="submission" date="2023-03" db="EMBL/GenBank/DDBJ databases">
        <authorList>
            <person name="Julca I."/>
        </authorList>
    </citation>
    <scope>NUCLEOTIDE SEQUENCE</scope>
</reference>